<comment type="caution">
    <text evidence="1">The sequence shown here is derived from an EMBL/GenBank/DDBJ whole genome shotgun (WGS) entry which is preliminary data.</text>
</comment>
<name>A0A0F9AG91_9ZZZZ</name>
<proteinExistence type="predicted"/>
<organism evidence="1">
    <name type="scientific">marine sediment metagenome</name>
    <dbReference type="NCBI Taxonomy" id="412755"/>
    <lineage>
        <taxon>unclassified sequences</taxon>
        <taxon>metagenomes</taxon>
        <taxon>ecological metagenomes</taxon>
    </lineage>
</organism>
<reference evidence="1" key="1">
    <citation type="journal article" date="2015" name="Nature">
        <title>Complex archaea that bridge the gap between prokaryotes and eukaryotes.</title>
        <authorList>
            <person name="Spang A."/>
            <person name="Saw J.H."/>
            <person name="Jorgensen S.L."/>
            <person name="Zaremba-Niedzwiedzka K."/>
            <person name="Martijn J."/>
            <person name="Lind A.E."/>
            <person name="van Eijk R."/>
            <person name="Schleper C."/>
            <person name="Guy L."/>
            <person name="Ettema T.J."/>
        </authorList>
    </citation>
    <scope>NUCLEOTIDE SEQUENCE</scope>
</reference>
<dbReference type="AlphaFoldDB" id="A0A0F9AG91"/>
<sequence length="86" mass="10027">MKIYVASSWRNDYQPIVVQHLQKAGNDVYDFRHPAPGNNGFHWNEIDPDWQAWTLKEYRNALNHPLAVNGFSLDMDALRWCDVVVA</sequence>
<gene>
    <name evidence="1" type="ORF">LCGC14_2852790</name>
</gene>
<protein>
    <submittedName>
        <fullName evidence="1">Uncharacterized protein</fullName>
    </submittedName>
</protein>
<feature type="non-terminal residue" evidence="1">
    <location>
        <position position="86"/>
    </location>
</feature>
<evidence type="ECO:0000313" key="1">
    <source>
        <dbReference type="EMBL" id="KKK77519.1"/>
    </source>
</evidence>
<dbReference type="EMBL" id="LAZR01054917">
    <property type="protein sequence ID" value="KKK77519.1"/>
    <property type="molecule type" value="Genomic_DNA"/>
</dbReference>
<accession>A0A0F9AG91</accession>